<dbReference type="AlphaFoldDB" id="A0A931A809"/>
<feature type="region of interest" description="Disordered" evidence="1">
    <location>
        <begin position="1"/>
        <end position="22"/>
    </location>
</feature>
<accession>A0A931A809</accession>
<gene>
    <name evidence="2" type="ORF">ITP53_20305</name>
</gene>
<dbReference type="EMBL" id="JADOGI010000058">
    <property type="protein sequence ID" value="MBF8188036.1"/>
    <property type="molecule type" value="Genomic_DNA"/>
</dbReference>
<dbReference type="RefSeq" id="WP_195896994.1">
    <property type="nucleotide sequence ID" value="NZ_JADOGI010000058.1"/>
</dbReference>
<reference evidence="2" key="1">
    <citation type="submission" date="2020-11" db="EMBL/GenBank/DDBJ databases">
        <title>Whole-genome analyses of Nonomuraea sp. K274.</title>
        <authorList>
            <person name="Veyisoglu A."/>
        </authorList>
    </citation>
    <scope>NUCLEOTIDE SEQUENCE</scope>
    <source>
        <strain evidence="2">K274</strain>
    </source>
</reference>
<evidence type="ECO:0000256" key="1">
    <source>
        <dbReference type="SAM" id="MobiDB-lite"/>
    </source>
</evidence>
<evidence type="ECO:0000313" key="2">
    <source>
        <dbReference type="EMBL" id="MBF8188036.1"/>
    </source>
</evidence>
<proteinExistence type="predicted"/>
<comment type="caution">
    <text evidence="2">The sequence shown here is derived from an EMBL/GenBank/DDBJ whole genome shotgun (WGS) entry which is preliminary data.</text>
</comment>
<protein>
    <submittedName>
        <fullName evidence="2">Uncharacterized protein</fullName>
    </submittedName>
</protein>
<keyword evidence="3" id="KW-1185">Reference proteome</keyword>
<organism evidence="2 3">
    <name type="scientific">Nonomuraea cypriaca</name>
    <dbReference type="NCBI Taxonomy" id="1187855"/>
    <lineage>
        <taxon>Bacteria</taxon>
        <taxon>Bacillati</taxon>
        <taxon>Actinomycetota</taxon>
        <taxon>Actinomycetes</taxon>
        <taxon>Streptosporangiales</taxon>
        <taxon>Streptosporangiaceae</taxon>
        <taxon>Nonomuraea</taxon>
    </lineage>
</organism>
<evidence type="ECO:0000313" key="3">
    <source>
        <dbReference type="Proteomes" id="UP000605361"/>
    </source>
</evidence>
<name>A0A931A809_9ACTN</name>
<sequence>MTRNSVRDGREHAPVHSGAIPQRGKYRGARLISLAIAEAPGDVPPLTREVLRQAEPDLERRRMSTSADRATVFFA</sequence>
<dbReference type="Proteomes" id="UP000605361">
    <property type="component" value="Unassembled WGS sequence"/>
</dbReference>
<feature type="compositionally biased region" description="Basic and acidic residues" evidence="1">
    <location>
        <begin position="1"/>
        <end position="14"/>
    </location>
</feature>